<feature type="compositionally biased region" description="Basic and acidic residues" evidence="1">
    <location>
        <begin position="20"/>
        <end position="35"/>
    </location>
</feature>
<organism evidence="2 3">
    <name type="scientific">Arsenicicoccus piscis</name>
    <dbReference type="NCBI Taxonomy" id="673954"/>
    <lineage>
        <taxon>Bacteria</taxon>
        <taxon>Bacillati</taxon>
        <taxon>Actinomycetota</taxon>
        <taxon>Actinomycetes</taxon>
        <taxon>Micrococcales</taxon>
        <taxon>Intrasporangiaceae</taxon>
        <taxon>Arsenicicoccus</taxon>
    </lineage>
</organism>
<feature type="region of interest" description="Disordered" evidence="1">
    <location>
        <begin position="1"/>
        <end position="42"/>
    </location>
</feature>
<gene>
    <name evidence="2" type="ORF">GCM10025862_39190</name>
</gene>
<name>A0ABQ6HTP3_9MICO</name>
<evidence type="ECO:0000313" key="3">
    <source>
        <dbReference type="Proteomes" id="UP001157109"/>
    </source>
</evidence>
<comment type="caution">
    <text evidence="2">The sequence shown here is derived from an EMBL/GenBank/DDBJ whole genome shotgun (WGS) entry which is preliminary data.</text>
</comment>
<reference evidence="3" key="1">
    <citation type="journal article" date="2019" name="Int. J. Syst. Evol. Microbiol.">
        <title>The Global Catalogue of Microorganisms (GCM) 10K type strain sequencing project: providing services to taxonomists for standard genome sequencing and annotation.</title>
        <authorList>
            <consortium name="The Broad Institute Genomics Platform"/>
            <consortium name="The Broad Institute Genome Sequencing Center for Infectious Disease"/>
            <person name="Wu L."/>
            <person name="Ma J."/>
        </authorList>
    </citation>
    <scope>NUCLEOTIDE SEQUENCE [LARGE SCALE GENOMIC DNA]</scope>
    <source>
        <strain evidence="3">NBRC 105830</strain>
    </source>
</reference>
<protein>
    <submittedName>
        <fullName evidence="2">Uncharacterized protein</fullName>
    </submittedName>
</protein>
<sequence length="42" mass="4649">MQLTLPTMTAKWDRSGLPSERLKGPHVEAREERDLACGTLPG</sequence>
<proteinExistence type="predicted"/>
<evidence type="ECO:0000313" key="2">
    <source>
        <dbReference type="EMBL" id="GMA21898.1"/>
    </source>
</evidence>
<evidence type="ECO:0000256" key="1">
    <source>
        <dbReference type="SAM" id="MobiDB-lite"/>
    </source>
</evidence>
<dbReference type="EMBL" id="BSUJ01000001">
    <property type="protein sequence ID" value="GMA21898.1"/>
    <property type="molecule type" value="Genomic_DNA"/>
</dbReference>
<accession>A0ABQ6HTP3</accession>
<keyword evidence="3" id="KW-1185">Reference proteome</keyword>
<dbReference type="Proteomes" id="UP001157109">
    <property type="component" value="Unassembled WGS sequence"/>
</dbReference>